<evidence type="ECO:0000313" key="2">
    <source>
        <dbReference type="Proteomes" id="UP001148838"/>
    </source>
</evidence>
<dbReference type="EMBL" id="JAJSOF020000021">
    <property type="protein sequence ID" value="KAJ4437532.1"/>
    <property type="molecule type" value="Genomic_DNA"/>
</dbReference>
<gene>
    <name evidence="1" type="ORF">ANN_17677</name>
</gene>
<evidence type="ECO:0000313" key="1">
    <source>
        <dbReference type="EMBL" id="KAJ4437532.1"/>
    </source>
</evidence>
<dbReference type="InterPro" id="IPR036397">
    <property type="entry name" value="RNaseH_sf"/>
</dbReference>
<dbReference type="PANTHER" id="PTHR47326">
    <property type="entry name" value="TRANSPOSABLE ELEMENT TC3 TRANSPOSASE-LIKE PROTEIN"/>
    <property type="match status" value="1"/>
</dbReference>
<dbReference type="PANTHER" id="PTHR47326:SF1">
    <property type="entry name" value="HTH PSQ-TYPE DOMAIN-CONTAINING PROTEIN"/>
    <property type="match status" value="1"/>
</dbReference>
<organism evidence="1 2">
    <name type="scientific">Periplaneta americana</name>
    <name type="common">American cockroach</name>
    <name type="synonym">Blatta americana</name>
    <dbReference type="NCBI Taxonomy" id="6978"/>
    <lineage>
        <taxon>Eukaryota</taxon>
        <taxon>Metazoa</taxon>
        <taxon>Ecdysozoa</taxon>
        <taxon>Arthropoda</taxon>
        <taxon>Hexapoda</taxon>
        <taxon>Insecta</taxon>
        <taxon>Pterygota</taxon>
        <taxon>Neoptera</taxon>
        <taxon>Polyneoptera</taxon>
        <taxon>Dictyoptera</taxon>
        <taxon>Blattodea</taxon>
        <taxon>Blattoidea</taxon>
        <taxon>Blattidae</taxon>
        <taxon>Blattinae</taxon>
        <taxon>Periplaneta</taxon>
    </lineage>
</organism>
<reference evidence="1 2" key="1">
    <citation type="journal article" date="2022" name="Allergy">
        <title>Genome assembly and annotation of Periplaneta americana reveal a comprehensive cockroach allergen profile.</title>
        <authorList>
            <person name="Wang L."/>
            <person name="Xiong Q."/>
            <person name="Saelim N."/>
            <person name="Wang L."/>
            <person name="Nong W."/>
            <person name="Wan A.T."/>
            <person name="Shi M."/>
            <person name="Liu X."/>
            <person name="Cao Q."/>
            <person name="Hui J.H.L."/>
            <person name="Sookrung N."/>
            <person name="Leung T.F."/>
            <person name="Tungtrongchitr A."/>
            <person name="Tsui S.K.W."/>
        </authorList>
    </citation>
    <scope>NUCLEOTIDE SEQUENCE [LARGE SCALE GENOMIC DNA]</scope>
    <source>
        <strain evidence="1">PWHHKU_190912</strain>
    </source>
</reference>
<accession>A0ABQ8STR0</accession>
<protein>
    <submittedName>
        <fullName evidence="1">Uncharacterized protein</fullName>
    </submittedName>
</protein>
<dbReference type="Gene3D" id="3.30.420.10">
    <property type="entry name" value="Ribonuclease H-like superfamily/Ribonuclease H"/>
    <property type="match status" value="1"/>
</dbReference>
<sequence>MHCEPQCARVKLDVEDYAARRAMCYDVMQDVNNKNIIQHILFSNEATFHICGKVNKDNCRIWGNESPHVIYEWQRDTPKVNVCLGLTKATLYGPFMFAEGTITGNTYLGMLTDFLEPQLEQGGIVYSVVFQHDAAPPDFALTVRAYLNQRFPNGWIGRGSSRVWPLRSPDLTPLDFFAWGFIKAKVCKRKYETQRT</sequence>
<name>A0ABQ8STR0_PERAM</name>
<dbReference type="Proteomes" id="UP001148838">
    <property type="component" value="Unassembled WGS sequence"/>
</dbReference>
<comment type="caution">
    <text evidence="1">The sequence shown here is derived from an EMBL/GenBank/DDBJ whole genome shotgun (WGS) entry which is preliminary data.</text>
</comment>
<keyword evidence="2" id="KW-1185">Reference proteome</keyword>
<proteinExistence type="predicted"/>